<gene>
    <name evidence="3" type="ORF">ACFOW6_10320</name>
</gene>
<accession>A0ABV8UKY3</accession>
<evidence type="ECO:0000259" key="2">
    <source>
        <dbReference type="PROSITE" id="PS50943"/>
    </source>
</evidence>
<evidence type="ECO:0000256" key="1">
    <source>
        <dbReference type="SAM" id="MobiDB-lite"/>
    </source>
</evidence>
<proteinExistence type="predicted"/>
<dbReference type="SMART" id="SM00530">
    <property type="entry name" value="HTH_XRE"/>
    <property type="match status" value="1"/>
</dbReference>
<evidence type="ECO:0000313" key="4">
    <source>
        <dbReference type="Proteomes" id="UP001595799"/>
    </source>
</evidence>
<dbReference type="Gene3D" id="1.10.260.40">
    <property type="entry name" value="lambda repressor-like DNA-binding domains"/>
    <property type="match status" value="1"/>
</dbReference>
<dbReference type="PROSITE" id="PS50943">
    <property type="entry name" value="HTH_CROC1"/>
    <property type="match status" value="1"/>
</dbReference>
<dbReference type="SUPFAM" id="SSF47413">
    <property type="entry name" value="lambda repressor-like DNA-binding domains"/>
    <property type="match status" value="1"/>
</dbReference>
<sequence>MARRGSGLRGRGSGQPNPVDVHVGARVRERRTLLGLSQEKLGEALGLTFQQVQKYERGTNRISASRLYDLCHVLDTDMNYFFEDLPDDIAQQAPGRAGGLPEEARKPGTRNDPLNKRETLELVRAYYRIHDPELRRRLFEMTKALGAMKPKAGA</sequence>
<feature type="region of interest" description="Disordered" evidence="1">
    <location>
        <begin position="91"/>
        <end position="115"/>
    </location>
</feature>
<comment type="caution">
    <text evidence="3">The sequence shown here is derived from an EMBL/GenBank/DDBJ whole genome shotgun (WGS) entry which is preliminary data.</text>
</comment>
<dbReference type="InterPro" id="IPR010982">
    <property type="entry name" value="Lambda_DNA-bd_dom_sf"/>
</dbReference>
<dbReference type="Pfam" id="PF01381">
    <property type="entry name" value="HTH_3"/>
    <property type="match status" value="1"/>
</dbReference>
<keyword evidence="4" id="KW-1185">Reference proteome</keyword>
<dbReference type="InterPro" id="IPR001387">
    <property type="entry name" value="Cro/C1-type_HTH"/>
</dbReference>
<protein>
    <submittedName>
        <fullName evidence="3">Helix-turn-helix domain-containing protein</fullName>
    </submittedName>
</protein>
<feature type="region of interest" description="Disordered" evidence="1">
    <location>
        <begin position="1"/>
        <end position="24"/>
    </location>
</feature>
<dbReference type="CDD" id="cd00093">
    <property type="entry name" value="HTH_XRE"/>
    <property type="match status" value="1"/>
</dbReference>
<dbReference type="Proteomes" id="UP001595799">
    <property type="component" value="Unassembled WGS sequence"/>
</dbReference>
<organism evidence="3 4">
    <name type="scientific">Fodinicurvata halophila</name>
    <dbReference type="NCBI Taxonomy" id="1419723"/>
    <lineage>
        <taxon>Bacteria</taxon>
        <taxon>Pseudomonadati</taxon>
        <taxon>Pseudomonadota</taxon>
        <taxon>Alphaproteobacteria</taxon>
        <taxon>Rhodospirillales</taxon>
        <taxon>Rhodovibrionaceae</taxon>
        <taxon>Fodinicurvata</taxon>
    </lineage>
</organism>
<feature type="domain" description="HTH cro/C1-type" evidence="2">
    <location>
        <begin position="27"/>
        <end position="81"/>
    </location>
</feature>
<name>A0ABV8UKY3_9PROT</name>
<dbReference type="RefSeq" id="WP_382422280.1">
    <property type="nucleotide sequence ID" value="NZ_JBHSCW010000004.1"/>
</dbReference>
<reference evidence="4" key="1">
    <citation type="journal article" date="2019" name="Int. J. Syst. Evol. Microbiol.">
        <title>The Global Catalogue of Microorganisms (GCM) 10K type strain sequencing project: providing services to taxonomists for standard genome sequencing and annotation.</title>
        <authorList>
            <consortium name="The Broad Institute Genomics Platform"/>
            <consortium name="The Broad Institute Genome Sequencing Center for Infectious Disease"/>
            <person name="Wu L."/>
            <person name="Ma J."/>
        </authorList>
    </citation>
    <scope>NUCLEOTIDE SEQUENCE [LARGE SCALE GENOMIC DNA]</scope>
    <source>
        <strain evidence="4">CECT 8472</strain>
    </source>
</reference>
<dbReference type="EMBL" id="JBHSCW010000004">
    <property type="protein sequence ID" value="MFC4351936.1"/>
    <property type="molecule type" value="Genomic_DNA"/>
</dbReference>
<evidence type="ECO:0000313" key="3">
    <source>
        <dbReference type="EMBL" id="MFC4351936.1"/>
    </source>
</evidence>